<accession>A0ABM0K367</accession>
<dbReference type="GeneID" id="101849725"/>
<evidence type="ECO:0000256" key="13">
    <source>
        <dbReference type="ARBA" id="ARBA00060144"/>
    </source>
</evidence>
<evidence type="ECO:0000313" key="15">
    <source>
        <dbReference type="Proteomes" id="UP000694888"/>
    </source>
</evidence>
<proteinExistence type="inferred from homology"/>
<dbReference type="Pfam" id="PF10147">
    <property type="entry name" value="CR6_interact"/>
    <property type="match status" value="1"/>
</dbReference>
<keyword evidence="7" id="KW-0539">Nucleus</keyword>
<evidence type="ECO:0000256" key="3">
    <source>
        <dbReference type="ARBA" id="ARBA00005421"/>
    </source>
</evidence>
<dbReference type="PANTHER" id="PTHR31761:SF1">
    <property type="entry name" value="LARGE RIBOSOMAL SUBUNIT PROTEIN ML64"/>
    <property type="match status" value="1"/>
</dbReference>
<evidence type="ECO:0000256" key="2">
    <source>
        <dbReference type="ARBA" id="ARBA00004173"/>
    </source>
</evidence>
<name>A0ABM0K367_APLCA</name>
<dbReference type="PANTHER" id="PTHR31761">
    <property type="entry name" value="GROWTH ARREST AND DNA DAMAGE-INDUCIBLE PROTEINS-INTERACTING PROTEIN 1 GADD45GIP1"/>
    <property type="match status" value="1"/>
</dbReference>
<evidence type="ECO:0000256" key="12">
    <source>
        <dbReference type="ARBA" id="ARBA00035485"/>
    </source>
</evidence>
<evidence type="ECO:0000256" key="6">
    <source>
        <dbReference type="ARBA" id="ARBA00023128"/>
    </source>
</evidence>
<keyword evidence="15" id="KW-1185">Reference proteome</keyword>
<dbReference type="Proteomes" id="UP000694888">
    <property type="component" value="Unplaced"/>
</dbReference>
<feature type="region of interest" description="Disordered" evidence="14">
    <location>
        <begin position="206"/>
        <end position="248"/>
    </location>
</feature>
<keyword evidence="8" id="KW-0687">Ribonucleoprotein</keyword>
<protein>
    <recommendedName>
        <fullName evidence="11">Large ribosomal subunit protein mL64</fullName>
    </recommendedName>
    <alternativeName>
        <fullName evidence="10">39S ribosomal protein L59, mitochondrial</fullName>
    </alternativeName>
    <alternativeName>
        <fullName evidence="12">Growth arrest and DNA damage-inducible proteins-interacting protein 1</fullName>
    </alternativeName>
</protein>
<evidence type="ECO:0000256" key="1">
    <source>
        <dbReference type="ARBA" id="ARBA00004123"/>
    </source>
</evidence>
<evidence type="ECO:0000313" key="16">
    <source>
        <dbReference type="RefSeq" id="XP_005107702.1"/>
    </source>
</evidence>
<comment type="function">
    <text evidence="13">Acts as a negative regulator of G1 to S cell cycle phase progression by inhibiting cyclin-dependent kinases. Inhibitory effects are additive with GADD45 proteins but also occur in the absence of GADD45 proteins. Acts as a repressor of the orphan nuclear receptor NR4A1 by inhibiting AB domain-mediated transcriptional activity. May be involved in the hormone-mediated regulation of NR4A1 transcriptional activity. May play a role in mitochondrial protein synthesis.</text>
</comment>
<feature type="compositionally biased region" description="Basic and acidic residues" evidence="14">
    <location>
        <begin position="206"/>
        <end position="216"/>
    </location>
</feature>
<keyword evidence="5" id="KW-0175">Coiled coil</keyword>
<reference evidence="16" key="1">
    <citation type="submission" date="2025-08" db="UniProtKB">
        <authorList>
            <consortium name="RefSeq"/>
        </authorList>
    </citation>
    <scope>IDENTIFICATION</scope>
</reference>
<dbReference type="InterPro" id="IPR043035">
    <property type="entry name" value="Ribosomal_mL64_sf"/>
</dbReference>
<feature type="region of interest" description="Disordered" evidence="14">
    <location>
        <begin position="57"/>
        <end position="76"/>
    </location>
</feature>
<evidence type="ECO:0000256" key="8">
    <source>
        <dbReference type="ARBA" id="ARBA00023274"/>
    </source>
</evidence>
<dbReference type="InterPro" id="IPR018472">
    <property type="entry name" value="Ribosomal_mL64"/>
</dbReference>
<dbReference type="Gene3D" id="6.10.280.120">
    <property type="entry name" value="Growth arrest and DNA-damage-inducible proteins-interacting protein 1"/>
    <property type="match status" value="1"/>
</dbReference>
<evidence type="ECO:0000256" key="14">
    <source>
        <dbReference type="SAM" id="MobiDB-lite"/>
    </source>
</evidence>
<evidence type="ECO:0000256" key="4">
    <source>
        <dbReference type="ARBA" id="ARBA00022980"/>
    </source>
</evidence>
<evidence type="ECO:0000256" key="7">
    <source>
        <dbReference type="ARBA" id="ARBA00023242"/>
    </source>
</evidence>
<gene>
    <name evidence="16" type="primary">LOC101849725</name>
</gene>
<evidence type="ECO:0000256" key="9">
    <source>
        <dbReference type="ARBA" id="ARBA00023306"/>
    </source>
</evidence>
<evidence type="ECO:0000256" key="11">
    <source>
        <dbReference type="ARBA" id="ARBA00035184"/>
    </source>
</evidence>
<evidence type="ECO:0000256" key="5">
    <source>
        <dbReference type="ARBA" id="ARBA00023054"/>
    </source>
</evidence>
<organism evidence="15 16">
    <name type="scientific">Aplysia californica</name>
    <name type="common">California sea hare</name>
    <dbReference type="NCBI Taxonomy" id="6500"/>
    <lineage>
        <taxon>Eukaryota</taxon>
        <taxon>Metazoa</taxon>
        <taxon>Spiralia</taxon>
        <taxon>Lophotrochozoa</taxon>
        <taxon>Mollusca</taxon>
        <taxon>Gastropoda</taxon>
        <taxon>Heterobranchia</taxon>
        <taxon>Euthyneura</taxon>
        <taxon>Tectipleura</taxon>
        <taxon>Aplysiida</taxon>
        <taxon>Aplysioidea</taxon>
        <taxon>Aplysiidae</taxon>
        <taxon>Aplysia</taxon>
    </lineage>
</organism>
<dbReference type="RefSeq" id="XP_005107702.1">
    <property type="nucleotide sequence ID" value="XM_005107645.3"/>
</dbReference>
<keyword evidence="4" id="KW-0689">Ribosomal protein</keyword>
<sequence length="248" mass="29080">MASFAVQGYGHLRNSLRGSLLRCRCIYRYQSTSTETEATDSDDLRSDSEVSLDPARNVSRLSENQHRQYQGLPPELPYKDVRMRRKLFAKYGMASNEDPRIMWPSRSELLSLEEEERAEGVPLQERLATIQSEQESAKRARAERHKTIEKNMSQMPRLISEYRKRLQQAEKEVRDRQSTKEALLEEAREYFGYKIQANDPKFEQMMEERAEKEKKEAKKRKKEEKLKKAAAKLLQEAREMGQSTGKEQ</sequence>
<evidence type="ECO:0000256" key="10">
    <source>
        <dbReference type="ARBA" id="ARBA00030700"/>
    </source>
</evidence>
<keyword evidence="9" id="KW-0131">Cell cycle</keyword>
<keyword evidence="6" id="KW-0496">Mitochondrion</keyword>
<comment type="subcellular location">
    <subcellularLocation>
        <location evidence="2">Mitochondrion</location>
    </subcellularLocation>
    <subcellularLocation>
        <location evidence="1">Nucleus</location>
    </subcellularLocation>
</comment>
<comment type="similarity">
    <text evidence="3">Belongs to the mitochondrion-specific ribosomal protein mL64 family.</text>
</comment>